<feature type="region of interest" description="Disordered" evidence="6">
    <location>
        <begin position="1"/>
        <end position="24"/>
    </location>
</feature>
<dbReference type="RefSeq" id="WP_055060469.1">
    <property type="nucleotide sequence ID" value="NZ_CZBP01000036.1"/>
</dbReference>
<dbReference type="InterPro" id="IPR001959">
    <property type="entry name" value="Transposase"/>
</dbReference>
<evidence type="ECO:0000256" key="6">
    <source>
        <dbReference type="SAM" id="MobiDB-lite"/>
    </source>
</evidence>
<proteinExistence type="inferred from homology"/>
<evidence type="ECO:0000256" key="2">
    <source>
        <dbReference type="ARBA" id="ARBA00011044"/>
    </source>
</evidence>
<accession>A0A174VSJ5</accession>
<dbReference type="GO" id="GO:0003677">
    <property type="term" value="F:DNA binding"/>
    <property type="evidence" value="ECO:0007669"/>
    <property type="project" value="UniProtKB-KW"/>
</dbReference>
<evidence type="ECO:0000259" key="8">
    <source>
        <dbReference type="Pfam" id="PF07282"/>
    </source>
</evidence>
<dbReference type="Proteomes" id="UP000095762">
    <property type="component" value="Unassembled WGS sequence"/>
</dbReference>
<name>A0A174VSJ5_9FIRM</name>
<keyword evidence="4" id="KW-0238">DNA-binding</keyword>
<feature type="domain" description="Probable transposase IS891/IS1136/IS1341" evidence="7">
    <location>
        <begin position="253"/>
        <end position="364"/>
    </location>
</feature>
<evidence type="ECO:0000256" key="3">
    <source>
        <dbReference type="ARBA" id="ARBA00022578"/>
    </source>
</evidence>
<dbReference type="GO" id="GO:0006310">
    <property type="term" value="P:DNA recombination"/>
    <property type="evidence" value="ECO:0007669"/>
    <property type="project" value="UniProtKB-KW"/>
</dbReference>
<feature type="domain" description="Cas12f1-like TNB" evidence="8">
    <location>
        <begin position="375"/>
        <end position="443"/>
    </location>
</feature>
<keyword evidence="5" id="KW-0233">DNA recombination</keyword>
<dbReference type="GO" id="GO:0032196">
    <property type="term" value="P:transposition"/>
    <property type="evidence" value="ECO:0007669"/>
    <property type="project" value="UniProtKB-KW"/>
</dbReference>
<dbReference type="AlphaFoldDB" id="A0A174VSJ5"/>
<dbReference type="NCBIfam" id="TIGR01766">
    <property type="entry name" value="IS200/IS605 family accessory protein TnpB-like domain"/>
    <property type="match status" value="1"/>
</dbReference>
<dbReference type="InterPro" id="IPR010095">
    <property type="entry name" value="Cas12f1-like_TNB"/>
</dbReference>
<keyword evidence="3" id="KW-0815">Transposition</keyword>
<dbReference type="InterPro" id="IPR051399">
    <property type="entry name" value="RNA-guided_DNA_endo/Transpos"/>
</dbReference>
<dbReference type="Pfam" id="PF07282">
    <property type="entry name" value="Cas12f1-like_TNB"/>
    <property type="match status" value="1"/>
</dbReference>
<evidence type="ECO:0000313" key="10">
    <source>
        <dbReference type="Proteomes" id="UP000095762"/>
    </source>
</evidence>
<evidence type="ECO:0000256" key="5">
    <source>
        <dbReference type="ARBA" id="ARBA00023172"/>
    </source>
</evidence>
<dbReference type="EMBL" id="CZBP01000036">
    <property type="protein sequence ID" value="CUQ36386.1"/>
    <property type="molecule type" value="Genomic_DNA"/>
</dbReference>
<dbReference type="NCBIfam" id="NF040570">
    <property type="entry name" value="guided_TnpB"/>
    <property type="match status" value="1"/>
</dbReference>
<sequence length="460" mass="53001">MANVNKKIISKGKATGEKEKKSSKSPVTVEVVDGVFVFHGGKGGHNITERKNKALEPYGKCIYNYGLLLELIPGDQTSRINQNIGNSRYVHNNYLAERIKYYDEHRETLSIDQYKKEFLPKLKEEKEFLKRTDKFVYQNACQNVDTAYQNFFSGKAGFPNFASSRKPNGNSFTTNYTNNNIELKMIDGLPYLKLPKIGNVRFVLPKGKTLADLQPQGVSIKSATVTRRNSRYRVSLQMETVIDRPVFPTVIHADEVFSVDLGLKVFGMFGNAKETFTVPNPRWIKVHARRLRRFQQSLSRKQYDQNTHRGSKNWEKARAKVAKEQRKTADQRRDFHHKLARAIADNYTAFICEDLAVKNMMKNRHLSKAIASVGWSQFLTIVKYKMEKAGKYFRKVSRWFPSSQTCRCCGYKNTEVKDLKVREWTCPQCGTWHDRDENAQKNIHAEGLSILKSEGIQIIM</sequence>
<evidence type="ECO:0000256" key="1">
    <source>
        <dbReference type="ARBA" id="ARBA00008761"/>
    </source>
</evidence>
<protein>
    <submittedName>
        <fullName evidence="9">Transposase, IS605 OrfB family</fullName>
    </submittedName>
</protein>
<evidence type="ECO:0000256" key="4">
    <source>
        <dbReference type="ARBA" id="ARBA00023125"/>
    </source>
</evidence>
<comment type="similarity">
    <text evidence="2">In the N-terminal section; belongs to the transposase 2 family.</text>
</comment>
<comment type="similarity">
    <text evidence="1">In the C-terminal section; belongs to the transposase 35 family.</text>
</comment>
<dbReference type="PANTHER" id="PTHR30405">
    <property type="entry name" value="TRANSPOSASE"/>
    <property type="match status" value="1"/>
</dbReference>
<evidence type="ECO:0000259" key="7">
    <source>
        <dbReference type="Pfam" id="PF01385"/>
    </source>
</evidence>
<gene>
    <name evidence="9" type="ORF">ERS852569_03392</name>
</gene>
<dbReference type="Pfam" id="PF01385">
    <property type="entry name" value="OrfB_IS605"/>
    <property type="match status" value="1"/>
</dbReference>
<dbReference type="PANTHER" id="PTHR30405:SF25">
    <property type="entry name" value="RNA-GUIDED DNA ENDONUCLEASE INSQ-RELATED"/>
    <property type="match status" value="1"/>
</dbReference>
<evidence type="ECO:0000313" key="9">
    <source>
        <dbReference type="EMBL" id="CUQ36386.1"/>
    </source>
</evidence>
<reference evidence="9 10" key="1">
    <citation type="submission" date="2015-09" db="EMBL/GenBank/DDBJ databases">
        <authorList>
            <consortium name="Pathogen Informatics"/>
        </authorList>
    </citation>
    <scope>NUCLEOTIDE SEQUENCE [LARGE SCALE GENOMIC DNA]</scope>
    <source>
        <strain evidence="9 10">2789STDY5834957</strain>
    </source>
</reference>
<organism evidence="9 10">
    <name type="scientific">Blautia obeum</name>
    <dbReference type="NCBI Taxonomy" id="40520"/>
    <lineage>
        <taxon>Bacteria</taxon>
        <taxon>Bacillati</taxon>
        <taxon>Bacillota</taxon>
        <taxon>Clostridia</taxon>
        <taxon>Lachnospirales</taxon>
        <taxon>Lachnospiraceae</taxon>
        <taxon>Blautia</taxon>
    </lineage>
</organism>